<dbReference type="Proteomes" id="UP001432027">
    <property type="component" value="Unassembled WGS sequence"/>
</dbReference>
<accession>A0AAV5UK53</accession>
<reference evidence="2" key="1">
    <citation type="submission" date="2023-10" db="EMBL/GenBank/DDBJ databases">
        <title>Genome assembly of Pristionchus species.</title>
        <authorList>
            <person name="Yoshida K."/>
            <person name="Sommer R.J."/>
        </authorList>
    </citation>
    <scope>NUCLEOTIDE SEQUENCE</scope>
    <source>
        <strain evidence="2">RS0144</strain>
    </source>
</reference>
<organism evidence="2 3">
    <name type="scientific">Pristionchus entomophagus</name>
    <dbReference type="NCBI Taxonomy" id="358040"/>
    <lineage>
        <taxon>Eukaryota</taxon>
        <taxon>Metazoa</taxon>
        <taxon>Ecdysozoa</taxon>
        <taxon>Nematoda</taxon>
        <taxon>Chromadorea</taxon>
        <taxon>Rhabditida</taxon>
        <taxon>Rhabditina</taxon>
        <taxon>Diplogasteromorpha</taxon>
        <taxon>Diplogasteroidea</taxon>
        <taxon>Neodiplogasteridae</taxon>
        <taxon>Pristionchus</taxon>
    </lineage>
</organism>
<evidence type="ECO:0000313" key="2">
    <source>
        <dbReference type="EMBL" id="GMT07354.1"/>
    </source>
</evidence>
<dbReference type="AlphaFoldDB" id="A0AAV5UK53"/>
<dbReference type="PROSITE" id="PS50835">
    <property type="entry name" value="IG_LIKE"/>
    <property type="match status" value="2"/>
</dbReference>
<evidence type="ECO:0000313" key="3">
    <source>
        <dbReference type="Proteomes" id="UP001432027"/>
    </source>
</evidence>
<evidence type="ECO:0000259" key="1">
    <source>
        <dbReference type="PROSITE" id="PS50835"/>
    </source>
</evidence>
<dbReference type="InterPro" id="IPR007110">
    <property type="entry name" value="Ig-like_dom"/>
</dbReference>
<dbReference type="InterPro" id="IPR003599">
    <property type="entry name" value="Ig_sub"/>
</dbReference>
<dbReference type="Gene3D" id="2.60.40.10">
    <property type="entry name" value="Immunoglobulins"/>
    <property type="match status" value="2"/>
</dbReference>
<feature type="non-terminal residue" evidence="2">
    <location>
        <position position="1"/>
    </location>
</feature>
<dbReference type="SUPFAM" id="SSF48726">
    <property type="entry name" value="Immunoglobulin"/>
    <property type="match status" value="2"/>
</dbReference>
<name>A0AAV5UK53_9BILA</name>
<dbReference type="EMBL" id="BTSX01000006">
    <property type="protein sequence ID" value="GMT07354.1"/>
    <property type="molecule type" value="Genomic_DNA"/>
</dbReference>
<gene>
    <name evidence="2" type="ORF">PENTCL1PPCAC_29528</name>
</gene>
<feature type="domain" description="Ig-like" evidence="1">
    <location>
        <begin position="46"/>
        <end position="130"/>
    </location>
</feature>
<keyword evidence="3" id="KW-1185">Reference proteome</keyword>
<dbReference type="InterPro" id="IPR013783">
    <property type="entry name" value="Ig-like_fold"/>
</dbReference>
<feature type="domain" description="Ig-like" evidence="1">
    <location>
        <begin position="153"/>
        <end position="228"/>
    </location>
</feature>
<dbReference type="Pfam" id="PF13895">
    <property type="entry name" value="Ig_2"/>
    <property type="match status" value="1"/>
</dbReference>
<sequence>IHQLALSIHHEMGQMTTTALLVIIGILGGTVAENEPKSPLRLMLSPSAATIQRKIGGEVSVMCTVSGMEGDNFGLMWTKHNGIDKTGNVIVSKLDARNIVMEIKNASVADSGFYQCTASAEGQFVENAVDIFFLNELHFVEINNHLDAIPVKSSVNISCRVNKVEGEKLKTTWTKYGQDIPADGAKYAFHEGGAIFQIKDYDLLTDPGEYVCRVENLTTGNKIKQIISVGGHQNSRRATCVNHCSKFCTDIFPFLE</sequence>
<proteinExistence type="predicted"/>
<dbReference type="InterPro" id="IPR003598">
    <property type="entry name" value="Ig_sub2"/>
</dbReference>
<dbReference type="SMART" id="SM00409">
    <property type="entry name" value="IG"/>
    <property type="match status" value="1"/>
</dbReference>
<dbReference type="SMART" id="SM00408">
    <property type="entry name" value="IGc2"/>
    <property type="match status" value="2"/>
</dbReference>
<dbReference type="InterPro" id="IPR036179">
    <property type="entry name" value="Ig-like_dom_sf"/>
</dbReference>
<comment type="caution">
    <text evidence="2">The sequence shown here is derived from an EMBL/GenBank/DDBJ whole genome shotgun (WGS) entry which is preliminary data.</text>
</comment>
<protein>
    <recommendedName>
        <fullName evidence="1">Ig-like domain-containing protein</fullName>
    </recommendedName>
</protein>